<protein>
    <submittedName>
        <fullName evidence="3">SDR family NAD(P)-dependent oxidoreductase</fullName>
    </submittedName>
</protein>
<gene>
    <name evidence="3" type="ORF">N0B31_00910</name>
</gene>
<keyword evidence="4" id="KW-1185">Reference proteome</keyword>
<dbReference type="GeneID" id="74940938"/>
<accession>A0A9E7R3P3</accession>
<dbReference type="PRINTS" id="PR00081">
    <property type="entry name" value="GDHRDH"/>
</dbReference>
<dbReference type="GO" id="GO:0016491">
    <property type="term" value="F:oxidoreductase activity"/>
    <property type="evidence" value="ECO:0007669"/>
    <property type="project" value="UniProtKB-KW"/>
</dbReference>
<dbReference type="Pfam" id="PF00106">
    <property type="entry name" value="adh_short"/>
    <property type="match status" value="1"/>
</dbReference>
<keyword evidence="1" id="KW-0560">Oxidoreductase</keyword>
<dbReference type="Proteomes" id="UP001057580">
    <property type="component" value="Chromosome"/>
</dbReference>
<dbReference type="KEGG" id="ssai:N0B31_00910"/>
<dbReference type="SUPFAM" id="SSF51735">
    <property type="entry name" value="NAD(P)-binding Rossmann-fold domains"/>
    <property type="match status" value="1"/>
</dbReference>
<evidence type="ECO:0000313" key="3">
    <source>
        <dbReference type="EMBL" id="UWM54853.1"/>
    </source>
</evidence>
<dbReference type="InterPro" id="IPR036291">
    <property type="entry name" value="NAD(P)-bd_dom_sf"/>
</dbReference>
<organism evidence="3 4">
    <name type="scientific">Salinirubellus salinus</name>
    <dbReference type="NCBI Taxonomy" id="1364945"/>
    <lineage>
        <taxon>Archaea</taxon>
        <taxon>Methanobacteriati</taxon>
        <taxon>Methanobacteriota</taxon>
        <taxon>Stenosarchaea group</taxon>
        <taxon>Halobacteria</taxon>
        <taxon>Halobacteriales</taxon>
        <taxon>Natronomonadaceae</taxon>
        <taxon>Salinirubellus</taxon>
    </lineage>
</organism>
<name>A0A9E7R3P3_9EURY</name>
<dbReference type="InterPro" id="IPR002347">
    <property type="entry name" value="SDR_fam"/>
</dbReference>
<evidence type="ECO:0000256" key="1">
    <source>
        <dbReference type="ARBA" id="ARBA00023002"/>
    </source>
</evidence>
<proteinExistence type="predicted"/>
<feature type="region of interest" description="Disordered" evidence="2">
    <location>
        <begin position="280"/>
        <end position="301"/>
    </location>
</feature>
<dbReference type="RefSeq" id="WP_260593849.1">
    <property type="nucleotide sequence ID" value="NZ_CP104003.1"/>
</dbReference>
<evidence type="ECO:0000313" key="4">
    <source>
        <dbReference type="Proteomes" id="UP001057580"/>
    </source>
</evidence>
<dbReference type="Gene3D" id="3.40.50.720">
    <property type="entry name" value="NAD(P)-binding Rossmann-like Domain"/>
    <property type="match status" value="1"/>
</dbReference>
<dbReference type="AlphaFoldDB" id="A0A9E7R3P3"/>
<sequence length="319" mass="33780">MSELTLRDMSGETALVTGATSGIGRHAAVLLGRAGARVLVHGRNEEAGAKTVQMVEDAGGEASFHGADFADLDEVRALADEVREETDELAVLANNAGLTVTDYQESKQGYELHLAVNHLATYLLTHDLVDHLADEARVVTTSSLAHRNGGIDFDTLAEEGSTGDMSISGRSDMALVSKLTRATGLARVSGLSGFSAYSDSKLANVLFTRELAARLPAGQTANCFHPGVIPGSGFARGIPFPLSMGWEAVELVPGVTDSVEDGGRALAYLAASPALEGVTGQYFDQQRQRRPSRSARDDETADRLWDLSADLVGVDPDWP</sequence>
<dbReference type="PANTHER" id="PTHR43157">
    <property type="entry name" value="PHOSPHATIDYLINOSITOL-GLYCAN BIOSYNTHESIS CLASS F PROTEIN-RELATED"/>
    <property type="match status" value="1"/>
</dbReference>
<dbReference type="PANTHER" id="PTHR43157:SF31">
    <property type="entry name" value="PHOSPHATIDYLINOSITOL-GLYCAN BIOSYNTHESIS CLASS F PROTEIN"/>
    <property type="match status" value="1"/>
</dbReference>
<dbReference type="EMBL" id="CP104003">
    <property type="protein sequence ID" value="UWM54853.1"/>
    <property type="molecule type" value="Genomic_DNA"/>
</dbReference>
<evidence type="ECO:0000256" key="2">
    <source>
        <dbReference type="SAM" id="MobiDB-lite"/>
    </source>
</evidence>
<reference evidence="3" key="1">
    <citation type="submission" date="2022-09" db="EMBL/GenBank/DDBJ databases">
        <title>Diverse halophilic archaea isolated from saline environments.</title>
        <authorList>
            <person name="Cui H.-L."/>
        </authorList>
    </citation>
    <scope>NUCLEOTIDE SEQUENCE</scope>
    <source>
        <strain evidence="3">ZS-35-S2</strain>
    </source>
</reference>